<reference evidence="1 2" key="1">
    <citation type="journal article" date="2019" name="G3 (Bethesda)">
        <title>Sequencing of a Wild Apple (Malus baccata) Genome Unravels the Differences Between Cultivated and Wild Apple Species Regarding Disease Resistance and Cold Tolerance.</title>
        <authorList>
            <person name="Chen X."/>
        </authorList>
    </citation>
    <scope>NUCLEOTIDE SEQUENCE [LARGE SCALE GENOMIC DNA]</scope>
    <source>
        <strain evidence="2">cv. Shandingzi</strain>
        <tissue evidence="1">Leaves</tissue>
    </source>
</reference>
<evidence type="ECO:0000313" key="2">
    <source>
        <dbReference type="Proteomes" id="UP000315295"/>
    </source>
</evidence>
<gene>
    <name evidence="1" type="ORF">C1H46_007047</name>
</gene>
<dbReference type="EMBL" id="VIEB01000087">
    <property type="protein sequence ID" value="TQE07394.1"/>
    <property type="molecule type" value="Genomic_DNA"/>
</dbReference>
<accession>A0A540N8L6</accession>
<protein>
    <submittedName>
        <fullName evidence="1">Uncharacterized protein</fullName>
    </submittedName>
</protein>
<comment type="caution">
    <text evidence="1">The sequence shown here is derived from an EMBL/GenBank/DDBJ whole genome shotgun (WGS) entry which is preliminary data.</text>
</comment>
<evidence type="ECO:0000313" key="1">
    <source>
        <dbReference type="EMBL" id="TQE07394.1"/>
    </source>
</evidence>
<sequence length="68" mass="7749">MADDVTATFVDDVMQVLIVPPSRVMEACELYRNIFNTRLVRFVNFEISKSTFAEVQLEASVFGVIDFL</sequence>
<dbReference type="Proteomes" id="UP000315295">
    <property type="component" value="Unassembled WGS sequence"/>
</dbReference>
<keyword evidence="2" id="KW-1185">Reference proteome</keyword>
<proteinExistence type="predicted"/>
<organism evidence="1 2">
    <name type="scientific">Malus baccata</name>
    <name type="common">Siberian crab apple</name>
    <name type="synonym">Pyrus baccata</name>
    <dbReference type="NCBI Taxonomy" id="106549"/>
    <lineage>
        <taxon>Eukaryota</taxon>
        <taxon>Viridiplantae</taxon>
        <taxon>Streptophyta</taxon>
        <taxon>Embryophyta</taxon>
        <taxon>Tracheophyta</taxon>
        <taxon>Spermatophyta</taxon>
        <taxon>Magnoliopsida</taxon>
        <taxon>eudicotyledons</taxon>
        <taxon>Gunneridae</taxon>
        <taxon>Pentapetalae</taxon>
        <taxon>rosids</taxon>
        <taxon>fabids</taxon>
        <taxon>Rosales</taxon>
        <taxon>Rosaceae</taxon>
        <taxon>Amygdaloideae</taxon>
        <taxon>Maleae</taxon>
        <taxon>Malus</taxon>
    </lineage>
</organism>
<dbReference type="AlphaFoldDB" id="A0A540N8L6"/>
<name>A0A540N8L6_MALBA</name>